<dbReference type="Pfam" id="PF25944">
    <property type="entry name" value="Beta-barrel_RND"/>
    <property type="match status" value="1"/>
</dbReference>
<evidence type="ECO:0000256" key="1">
    <source>
        <dbReference type="ARBA" id="ARBA00004196"/>
    </source>
</evidence>
<feature type="chain" id="PRO_5001697090" evidence="3">
    <location>
        <begin position="24"/>
        <end position="386"/>
    </location>
</feature>
<dbReference type="Proteomes" id="UP000027866">
    <property type="component" value="Unassembled WGS sequence"/>
</dbReference>
<comment type="caution">
    <text evidence="8">The sequence shown here is derived from an EMBL/GenBank/DDBJ whole genome shotgun (WGS) entry which is preliminary data.</text>
</comment>
<organism evidence="8 9">
    <name type="scientific">Erythrobacter litoralis</name>
    <dbReference type="NCBI Taxonomy" id="39960"/>
    <lineage>
        <taxon>Bacteria</taxon>
        <taxon>Pseudomonadati</taxon>
        <taxon>Pseudomonadota</taxon>
        <taxon>Alphaproteobacteria</taxon>
        <taxon>Sphingomonadales</taxon>
        <taxon>Erythrobacteraceae</taxon>
        <taxon>Erythrobacter/Porphyrobacter group</taxon>
        <taxon>Erythrobacter</taxon>
    </lineage>
</organism>
<feature type="domain" description="Multidrug resistance protein MdtA-like C-terminal permuted SH3" evidence="7">
    <location>
        <begin position="294"/>
        <end position="354"/>
    </location>
</feature>
<feature type="signal peptide" evidence="3">
    <location>
        <begin position="1"/>
        <end position="23"/>
    </location>
</feature>
<dbReference type="NCBIfam" id="TIGR01730">
    <property type="entry name" value="RND_mfp"/>
    <property type="match status" value="1"/>
</dbReference>
<dbReference type="AlphaFoldDB" id="A0A074MDQ1"/>
<dbReference type="Gene3D" id="2.40.420.20">
    <property type="match status" value="1"/>
</dbReference>
<gene>
    <name evidence="8" type="ORF">EH32_03035</name>
</gene>
<comment type="subcellular location">
    <subcellularLocation>
        <location evidence="1">Cell envelope</location>
    </subcellularLocation>
</comment>
<dbReference type="InterPro" id="IPR058627">
    <property type="entry name" value="MdtA-like_C"/>
</dbReference>
<dbReference type="GO" id="GO:0030313">
    <property type="term" value="C:cell envelope"/>
    <property type="evidence" value="ECO:0007669"/>
    <property type="project" value="UniProtKB-SubCell"/>
</dbReference>
<dbReference type="GO" id="GO:0046677">
    <property type="term" value="P:response to antibiotic"/>
    <property type="evidence" value="ECO:0007669"/>
    <property type="project" value="TreeGrafter"/>
</dbReference>
<evidence type="ECO:0000259" key="4">
    <source>
        <dbReference type="Pfam" id="PF25876"/>
    </source>
</evidence>
<dbReference type="Gene3D" id="2.40.50.100">
    <property type="match status" value="1"/>
</dbReference>
<dbReference type="KEGG" id="elq:Ga0102493_111629"/>
<evidence type="ECO:0000256" key="2">
    <source>
        <dbReference type="ARBA" id="ARBA00009477"/>
    </source>
</evidence>
<dbReference type="InterPro" id="IPR006143">
    <property type="entry name" value="RND_pump_MFP"/>
</dbReference>
<reference evidence="8 9" key="1">
    <citation type="submission" date="2014-04" db="EMBL/GenBank/DDBJ databases">
        <title>A comprehensive comparison of genomes of Erythrobacter spp. Strains.</title>
        <authorList>
            <person name="Zheng Q."/>
        </authorList>
    </citation>
    <scope>NUCLEOTIDE SEQUENCE [LARGE SCALE GENOMIC DNA]</scope>
    <source>
        <strain evidence="8 9">DSM 8509</strain>
    </source>
</reference>
<dbReference type="Gene3D" id="1.10.287.470">
    <property type="entry name" value="Helix hairpin bin"/>
    <property type="match status" value="1"/>
</dbReference>
<name>A0A074MDQ1_9SPHN</name>
<sequence>MGISGSVRALGAALALLLAACGAAVPGEPPPVPVRVQQAAAQDKPLFTEYIAEIRAGSEVAVYPRIGGTIIARHFREGSMVRAGQVLFEIDAQEFASSRDAARAQLAASQAQAARANEDVARYEPLVAEDAIARQVFDNAVATAKASAAQVRAAEASLANAELTLSYGKVRAPISGRIGKAGASVGQLISPGQIELARISDASSLDVYFSPSEEEVLRYARIGEEERGNGASEIRLILADGTELPQTGAIDFADRAVDPTTGSYSLRAVFPNPGSMVRPGQFGRVRIQIQTRRDAVIVPDRAVTEQFGTYFVMVVGKDNTVEQRRVEVGAQASGDWIIEKGLEPGETVIVEGLAKVRPGAKVQPVPMGAEIPLPGAGDAGQAAAKK</sequence>
<dbReference type="GO" id="GO:0005886">
    <property type="term" value="C:plasma membrane"/>
    <property type="evidence" value="ECO:0007669"/>
    <property type="project" value="TreeGrafter"/>
</dbReference>
<evidence type="ECO:0000313" key="9">
    <source>
        <dbReference type="Proteomes" id="UP000027866"/>
    </source>
</evidence>
<feature type="domain" description="Multidrug resistance protein MdtA-like alpha-helical hairpin" evidence="4">
    <location>
        <begin position="100"/>
        <end position="167"/>
    </location>
</feature>
<dbReference type="OrthoDB" id="9816569at2"/>
<keyword evidence="3" id="KW-0732">Signal</keyword>
<evidence type="ECO:0000313" key="8">
    <source>
        <dbReference type="EMBL" id="KEO89978.1"/>
    </source>
</evidence>
<dbReference type="Pfam" id="PF25967">
    <property type="entry name" value="RND-MFP_C"/>
    <property type="match status" value="1"/>
</dbReference>
<accession>A0A074MDQ1</accession>
<keyword evidence="9" id="KW-1185">Reference proteome</keyword>
<feature type="domain" description="Multidrug resistance protein MdtA-like beta-barrel" evidence="6">
    <location>
        <begin position="205"/>
        <end position="290"/>
    </location>
</feature>
<dbReference type="InterPro" id="IPR058625">
    <property type="entry name" value="MdtA-like_BSH"/>
</dbReference>
<dbReference type="FunFam" id="2.40.420.20:FF:000001">
    <property type="entry name" value="Efflux RND transporter periplasmic adaptor subunit"/>
    <property type="match status" value="1"/>
</dbReference>
<dbReference type="Gene3D" id="2.40.30.170">
    <property type="match status" value="1"/>
</dbReference>
<dbReference type="Pfam" id="PF25917">
    <property type="entry name" value="BSH_RND"/>
    <property type="match status" value="1"/>
</dbReference>
<proteinExistence type="inferred from homology"/>
<dbReference type="InterPro" id="IPR058624">
    <property type="entry name" value="MdtA-like_HH"/>
</dbReference>
<dbReference type="GO" id="GO:0022857">
    <property type="term" value="F:transmembrane transporter activity"/>
    <property type="evidence" value="ECO:0007669"/>
    <property type="project" value="InterPro"/>
</dbReference>
<dbReference type="Pfam" id="PF25876">
    <property type="entry name" value="HH_MFP_RND"/>
    <property type="match status" value="1"/>
</dbReference>
<dbReference type="SUPFAM" id="SSF111369">
    <property type="entry name" value="HlyD-like secretion proteins"/>
    <property type="match status" value="1"/>
</dbReference>
<comment type="similarity">
    <text evidence="2">Belongs to the membrane fusion protein (MFP) (TC 8.A.1) family.</text>
</comment>
<dbReference type="InterPro" id="IPR058626">
    <property type="entry name" value="MdtA-like_b-barrel"/>
</dbReference>
<dbReference type="PANTHER" id="PTHR30158">
    <property type="entry name" value="ACRA/E-RELATED COMPONENT OF DRUG EFFLUX TRANSPORTER"/>
    <property type="match status" value="1"/>
</dbReference>
<evidence type="ECO:0000259" key="6">
    <source>
        <dbReference type="Pfam" id="PF25944"/>
    </source>
</evidence>
<feature type="domain" description="Multidrug resistance protein MdtA-like barrel-sandwich hybrid" evidence="5">
    <location>
        <begin position="60"/>
        <end position="194"/>
    </location>
</feature>
<evidence type="ECO:0000259" key="7">
    <source>
        <dbReference type="Pfam" id="PF25967"/>
    </source>
</evidence>
<dbReference type="PATRIC" id="fig|39960.10.peg.711"/>
<dbReference type="EMBL" id="JMIX01000013">
    <property type="protein sequence ID" value="KEO89978.1"/>
    <property type="molecule type" value="Genomic_DNA"/>
</dbReference>
<dbReference type="RefSeq" id="WP_069297450.1">
    <property type="nucleotide sequence ID" value="NZ_CP017057.1"/>
</dbReference>
<evidence type="ECO:0000256" key="3">
    <source>
        <dbReference type="SAM" id="SignalP"/>
    </source>
</evidence>
<evidence type="ECO:0000259" key="5">
    <source>
        <dbReference type="Pfam" id="PF25917"/>
    </source>
</evidence>
<protein>
    <submittedName>
        <fullName evidence="8">Uncharacterized protein</fullName>
    </submittedName>
</protein>